<dbReference type="InterPro" id="IPR036597">
    <property type="entry name" value="Fido-like_dom_sf"/>
</dbReference>
<comment type="caution">
    <text evidence="2">The sequence shown here is derived from an EMBL/GenBank/DDBJ whole genome shotgun (WGS) entry which is preliminary data.</text>
</comment>
<dbReference type="PANTHER" id="PTHR13504">
    <property type="entry name" value="FIDO DOMAIN-CONTAINING PROTEIN DDB_G0283145"/>
    <property type="match status" value="1"/>
</dbReference>
<evidence type="ECO:0000259" key="1">
    <source>
        <dbReference type="PROSITE" id="PS51459"/>
    </source>
</evidence>
<accession>A0ABU5EGC8</accession>
<evidence type="ECO:0000313" key="2">
    <source>
        <dbReference type="EMBL" id="MDY0885297.1"/>
    </source>
</evidence>
<keyword evidence="3" id="KW-1185">Reference proteome</keyword>
<dbReference type="PANTHER" id="PTHR13504:SF38">
    <property type="entry name" value="FIDO DOMAIN-CONTAINING PROTEIN"/>
    <property type="match status" value="1"/>
</dbReference>
<dbReference type="PROSITE" id="PS51459">
    <property type="entry name" value="FIDO"/>
    <property type="match status" value="1"/>
</dbReference>
<gene>
    <name evidence="2" type="ORF">SMD27_20820</name>
</gene>
<dbReference type="SUPFAM" id="SSF140931">
    <property type="entry name" value="Fic-like"/>
    <property type="match status" value="1"/>
</dbReference>
<dbReference type="Pfam" id="PF02661">
    <property type="entry name" value="Fic"/>
    <property type="match status" value="1"/>
</dbReference>
<dbReference type="Proteomes" id="UP001279642">
    <property type="component" value="Unassembled WGS sequence"/>
</dbReference>
<name>A0ABU5EGC8_9PROT</name>
<feature type="domain" description="Fido" evidence="1">
    <location>
        <begin position="250"/>
        <end position="397"/>
    </location>
</feature>
<dbReference type="RefSeq" id="WP_320510372.1">
    <property type="nucleotide sequence ID" value="NZ_JAXCLW010000009.1"/>
</dbReference>
<dbReference type="EMBL" id="JAXCLW010000009">
    <property type="protein sequence ID" value="MDY0885297.1"/>
    <property type="molecule type" value="Genomic_DNA"/>
</dbReference>
<organism evidence="2 3">
    <name type="scientific">Dongia soli</name>
    <dbReference type="NCBI Taxonomy" id="600628"/>
    <lineage>
        <taxon>Bacteria</taxon>
        <taxon>Pseudomonadati</taxon>
        <taxon>Pseudomonadota</taxon>
        <taxon>Alphaproteobacteria</taxon>
        <taxon>Rhodospirillales</taxon>
        <taxon>Dongiaceae</taxon>
        <taxon>Dongia</taxon>
    </lineage>
</organism>
<sequence length="500" mass="56113">MATQALFLPHSLFKTVRGELSALQSHLDDVFLEFVEYRGTQSIMLRADNAHFGDAALPFLTCDSAALAFFSAGSGPCFWPRPLPEDKVVGFLGVLETAVSNCATLSAHSRMALLKELGAAQSAPPMPRPPLLAPTRMSPRHRRIRSKAMILNNTLRHCLDAIDIKLKGYAAALYPAHLEEPIVRLSYHARYARRMIVKKGYEGNLMAALIGETRYGDLIDNLILAEGLADTTIRLFDRFDPYDVPMRILDEVPHLCSVNRDARPLYLGPKWDRIWRLDGDLFPYSSQRPFSPPKVPPFAIEDAMTRYVDEVDEHRWVDIHPLIYATLSLVKFMEILPFAEANGRTARMLFGARLRRAGWPVLPWEVIFERHYDRYQRLLRDAIENGRIDAFLAFMLQVCERAITLGHAMVEVMTGQRLELTAALIIEGIEEDPAPRIAMDLLSGALVNNVRRHGVRDSLLVPLAKLCDQGLLQIIGTPTGISYSVPAIRDLVSPFGKAPL</sequence>
<dbReference type="InterPro" id="IPR040198">
    <property type="entry name" value="Fido_containing"/>
</dbReference>
<proteinExistence type="predicted"/>
<reference evidence="2 3" key="1">
    <citation type="journal article" date="2016" name="Antonie Van Leeuwenhoek">
        <title>Dongia soli sp. nov., isolated from soil from Dokdo, Korea.</title>
        <authorList>
            <person name="Kim D.U."/>
            <person name="Lee H."/>
            <person name="Kim H."/>
            <person name="Kim S.G."/>
            <person name="Ka J.O."/>
        </authorList>
    </citation>
    <scope>NUCLEOTIDE SEQUENCE [LARGE SCALE GENOMIC DNA]</scope>
    <source>
        <strain evidence="2 3">D78</strain>
    </source>
</reference>
<dbReference type="InterPro" id="IPR003812">
    <property type="entry name" value="Fido"/>
</dbReference>
<dbReference type="Gene3D" id="1.10.3290.10">
    <property type="entry name" value="Fido-like domain"/>
    <property type="match status" value="1"/>
</dbReference>
<protein>
    <submittedName>
        <fullName evidence="2">Fic family protein</fullName>
    </submittedName>
</protein>
<evidence type="ECO:0000313" key="3">
    <source>
        <dbReference type="Proteomes" id="UP001279642"/>
    </source>
</evidence>